<dbReference type="AlphaFoldDB" id="A0AAI8Z588"/>
<feature type="compositionally biased region" description="Basic and acidic residues" evidence="1">
    <location>
        <begin position="199"/>
        <end position="209"/>
    </location>
</feature>
<feature type="compositionally biased region" description="Basic and acidic residues" evidence="1">
    <location>
        <begin position="150"/>
        <end position="162"/>
    </location>
</feature>
<protein>
    <submittedName>
        <fullName evidence="2">Uncharacterized protein</fullName>
    </submittedName>
</protein>
<evidence type="ECO:0000256" key="1">
    <source>
        <dbReference type="SAM" id="MobiDB-lite"/>
    </source>
</evidence>
<dbReference type="EMBL" id="CAVMBE010000068">
    <property type="protein sequence ID" value="CAK4032690.1"/>
    <property type="molecule type" value="Genomic_DNA"/>
</dbReference>
<evidence type="ECO:0000313" key="2">
    <source>
        <dbReference type="EMBL" id="CAK4032690.1"/>
    </source>
</evidence>
<dbReference type="Proteomes" id="UP001296104">
    <property type="component" value="Unassembled WGS sequence"/>
</dbReference>
<organism evidence="2 3">
    <name type="scientific">Lecanosticta acicola</name>
    <dbReference type="NCBI Taxonomy" id="111012"/>
    <lineage>
        <taxon>Eukaryota</taxon>
        <taxon>Fungi</taxon>
        <taxon>Dikarya</taxon>
        <taxon>Ascomycota</taxon>
        <taxon>Pezizomycotina</taxon>
        <taxon>Dothideomycetes</taxon>
        <taxon>Dothideomycetidae</taxon>
        <taxon>Mycosphaerellales</taxon>
        <taxon>Mycosphaerellaceae</taxon>
        <taxon>Lecanosticta</taxon>
    </lineage>
</organism>
<feature type="region of interest" description="Disordered" evidence="1">
    <location>
        <begin position="1"/>
        <end position="30"/>
    </location>
</feature>
<gene>
    <name evidence="2" type="ORF">LECACI_7A007848</name>
</gene>
<feature type="compositionally biased region" description="Basic and acidic residues" evidence="1">
    <location>
        <begin position="11"/>
        <end position="30"/>
    </location>
</feature>
<feature type="region of interest" description="Disordered" evidence="1">
    <location>
        <begin position="105"/>
        <end position="235"/>
    </location>
</feature>
<evidence type="ECO:0000313" key="3">
    <source>
        <dbReference type="Proteomes" id="UP001296104"/>
    </source>
</evidence>
<keyword evidence="3" id="KW-1185">Reference proteome</keyword>
<sequence length="235" mass="27144">MTDIQQWVDDDGCHHHQTTDRKHDRRPEHEERNIVVVERTTHPQEERAAVVGTGDHIVVRQEGTKVHITWEIQFYHEAYQGDDLTLQYVHEPLVFKYTIDTAVNSGHGHYPSQLRRNLGPARSLPPPRPSADSFHNLENNEGFHRNTRSGRNDRSYRDDHLIHTRPRSFRQNEARPPPSAPRAMLRQRLSLAPSSRGDYFSDDRAHYSEEGEQDGYSSRGDSRYGVGSERGGSDY</sequence>
<reference evidence="2" key="1">
    <citation type="submission" date="2023-11" db="EMBL/GenBank/DDBJ databases">
        <authorList>
            <person name="Alioto T."/>
            <person name="Alioto T."/>
            <person name="Gomez Garrido J."/>
        </authorList>
    </citation>
    <scope>NUCLEOTIDE SEQUENCE</scope>
</reference>
<comment type="caution">
    <text evidence="2">The sequence shown here is derived from an EMBL/GenBank/DDBJ whole genome shotgun (WGS) entry which is preliminary data.</text>
</comment>
<proteinExistence type="predicted"/>
<name>A0AAI8Z588_9PEZI</name>
<accession>A0AAI8Z588</accession>